<keyword evidence="4" id="KW-1185">Reference proteome</keyword>
<organism evidence="3 4">
    <name type="scientific">Hymenobacter mellowenesis</name>
    <dbReference type="NCBI Taxonomy" id="3063995"/>
    <lineage>
        <taxon>Bacteria</taxon>
        <taxon>Pseudomonadati</taxon>
        <taxon>Bacteroidota</taxon>
        <taxon>Cytophagia</taxon>
        <taxon>Cytophagales</taxon>
        <taxon>Hymenobacteraceae</taxon>
        <taxon>Hymenobacter</taxon>
    </lineage>
</organism>
<dbReference type="InterPro" id="IPR046863">
    <property type="entry name" value="MbnP-like_dom"/>
</dbReference>
<dbReference type="Pfam" id="PF20243">
    <property type="entry name" value="MbnP"/>
    <property type="match status" value="1"/>
</dbReference>
<dbReference type="Proteomes" id="UP001167796">
    <property type="component" value="Unassembled WGS sequence"/>
</dbReference>
<comment type="caution">
    <text evidence="3">The sequence shown here is derived from an EMBL/GenBank/DDBJ whole genome shotgun (WGS) entry which is preliminary data.</text>
</comment>
<reference evidence="3" key="1">
    <citation type="submission" date="2023-07" db="EMBL/GenBank/DDBJ databases">
        <authorList>
            <person name="Kim M.K."/>
        </authorList>
    </citation>
    <scope>NUCLEOTIDE SEQUENCE</scope>
    <source>
        <strain evidence="3">M29</strain>
    </source>
</reference>
<feature type="signal peptide" evidence="1">
    <location>
        <begin position="1"/>
        <end position="19"/>
    </location>
</feature>
<protein>
    <recommendedName>
        <fullName evidence="2">Copper-binding protein MbnP-like domain-containing protein</fullName>
    </recommendedName>
</protein>
<dbReference type="PROSITE" id="PS51257">
    <property type="entry name" value="PROKAR_LIPOPROTEIN"/>
    <property type="match status" value="1"/>
</dbReference>
<evidence type="ECO:0000313" key="3">
    <source>
        <dbReference type="EMBL" id="MDO7849829.1"/>
    </source>
</evidence>
<proteinExistence type="predicted"/>
<feature type="chain" id="PRO_5045251810" description="Copper-binding protein MbnP-like domain-containing protein" evidence="1">
    <location>
        <begin position="20"/>
        <end position="288"/>
    </location>
</feature>
<keyword evidence="1" id="KW-0732">Signal</keyword>
<gene>
    <name evidence="3" type="ORF">Q5H92_25940</name>
</gene>
<feature type="domain" description="Copper-binding protein MbnP-like" evidence="2">
    <location>
        <begin position="54"/>
        <end position="237"/>
    </location>
</feature>
<sequence>MKFSAFSSLAVVVAAFSFAGCSKDNVAVPQTEFTLHMDNGALVNNAAGTPVFTSLVLGSGSYKNANGDDFTVSTLKYYISNVKLNKADGSSYAVPDSYFLVDHADPATQDLTMTGAPVGDYSSVSFIVGVDSARTKAGNFGTGVLNSSKGMFWPMNGGTGEFINFKLEGYSPQARFTAPATTGGLVFHVAGYQHSTTNTIRTVTVPFPAGTNLLIRADHKPEVHMLVNIAKLFDGPNPAGVANPPFMNPVKFSSLSATMSPSTPITTASKLADNIAAGMFSVGHIHAN</sequence>
<evidence type="ECO:0000313" key="4">
    <source>
        <dbReference type="Proteomes" id="UP001167796"/>
    </source>
</evidence>
<name>A0ABT9AK61_9BACT</name>
<evidence type="ECO:0000256" key="1">
    <source>
        <dbReference type="SAM" id="SignalP"/>
    </source>
</evidence>
<dbReference type="RefSeq" id="WP_305014490.1">
    <property type="nucleotide sequence ID" value="NZ_JAUQSX010000022.1"/>
</dbReference>
<evidence type="ECO:0000259" key="2">
    <source>
        <dbReference type="Pfam" id="PF20243"/>
    </source>
</evidence>
<accession>A0ABT9AK61</accession>
<dbReference type="EMBL" id="JAUQSX010000022">
    <property type="protein sequence ID" value="MDO7849829.1"/>
    <property type="molecule type" value="Genomic_DNA"/>
</dbReference>